<evidence type="ECO:0000256" key="8">
    <source>
        <dbReference type="ARBA" id="ARBA00023163"/>
    </source>
</evidence>
<keyword evidence="3 9" id="KW-0639">Primosome</keyword>
<keyword evidence="7" id="KW-0479">Metal-binding</keyword>
<keyword evidence="6 9" id="KW-0235">DNA replication</keyword>
<proteinExistence type="inferred from homology"/>
<dbReference type="EMBL" id="JBDODL010000539">
    <property type="protein sequence ID" value="MES1920176.1"/>
    <property type="molecule type" value="Genomic_DNA"/>
</dbReference>
<name>A0ABV2AKI0_9EUKA</name>
<evidence type="ECO:0000313" key="10">
    <source>
        <dbReference type="EMBL" id="MES1920176.1"/>
    </source>
</evidence>
<evidence type="ECO:0000256" key="7">
    <source>
        <dbReference type="ARBA" id="ARBA00022723"/>
    </source>
</evidence>
<evidence type="ECO:0000256" key="3">
    <source>
        <dbReference type="ARBA" id="ARBA00022515"/>
    </source>
</evidence>
<evidence type="ECO:0000256" key="2">
    <source>
        <dbReference type="ARBA" id="ARBA00022478"/>
    </source>
</evidence>
<keyword evidence="5" id="KW-0548">Nucleotidyltransferase</keyword>
<dbReference type="CDD" id="cd04860">
    <property type="entry name" value="AE_Prim_S"/>
    <property type="match status" value="1"/>
</dbReference>
<dbReference type="EC" id="2.7.7.-" evidence="9"/>
<comment type="similarity">
    <text evidence="1 9">Belongs to the eukaryotic-type primase small subunit family.</text>
</comment>
<evidence type="ECO:0000313" key="11">
    <source>
        <dbReference type="Proteomes" id="UP001439008"/>
    </source>
</evidence>
<dbReference type="Proteomes" id="UP001439008">
    <property type="component" value="Unassembled WGS sequence"/>
</dbReference>
<dbReference type="InterPro" id="IPR014052">
    <property type="entry name" value="DNA_primase_ssu_euk/arc"/>
</dbReference>
<comment type="caution">
    <text evidence="10">The sequence shown here is derived from an EMBL/GenBank/DDBJ whole genome shotgun (WGS) entry which is preliminary data.</text>
</comment>
<dbReference type="Gene3D" id="3.90.920.10">
    <property type="entry name" value="DNA primase, PRIM domain"/>
    <property type="match status" value="1"/>
</dbReference>
<evidence type="ECO:0000256" key="9">
    <source>
        <dbReference type="RuleBase" id="RU003514"/>
    </source>
</evidence>
<dbReference type="InterPro" id="IPR002755">
    <property type="entry name" value="DNA_primase_S"/>
</dbReference>
<keyword evidence="8" id="KW-0804">Transcription</keyword>
<dbReference type="PANTHER" id="PTHR10536">
    <property type="entry name" value="DNA PRIMASE SMALL SUBUNIT"/>
    <property type="match status" value="1"/>
</dbReference>
<keyword evidence="11" id="KW-1185">Reference proteome</keyword>
<keyword evidence="4 9" id="KW-0808">Transferase</keyword>
<gene>
    <name evidence="10" type="primary">PRI1</name>
    <name evidence="10" type="ORF">MHBO_001878</name>
</gene>
<evidence type="ECO:0000256" key="5">
    <source>
        <dbReference type="ARBA" id="ARBA00022695"/>
    </source>
</evidence>
<dbReference type="SUPFAM" id="SSF56747">
    <property type="entry name" value="Prim-pol domain"/>
    <property type="match status" value="1"/>
</dbReference>
<dbReference type="NCBIfam" id="TIGR00335">
    <property type="entry name" value="primase_sml"/>
    <property type="match status" value="1"/>
</dbReference>
<evidence type="ECO:0000256" key="6">
    <source>
        <dbReference type="ARBA" id="ARBA00022705"/>
    </source>
</evidence>
<accession>A0ABV2AKI0</accession>
<reference evidence="10 11" key="1">
    <citation type="journal article" date="2024" name="BMC Biol.">
        <title>Comparative genomics of Ascetosporea gives new insight into the evolutionary basis for animal parasitism in Rhizaria.</title>
        <authorList>
            <person name="Hiltunen Thoren M."/>
            <person name="Onut-Brannstrom I."/>
            <person name="Alfjorden A."/>
            <person name="Peckova H."/>
            <person name="Swords F."/>
            <person name="Hooper C."/>
            <person name="Holzer A.S."/>
            <person name="Bass D."/>
            <person name="Burki F."/>
        </authorList>
    </citation>
    <scope>NUCLEOTIDE SEQUENCE [LARGE SCALE GENOMIC DNA]</scope>
    <source>
        <strain evidence="10">20-A016</strain>
    </source>
</reference>
<keyword evidence="2 9" id="KW-0240">DNA-directed RNA polymerase</keyword>
<organism evidence="10 11">
    <name type="scientific">Bonamia ostreae</name>
    <dbReference type="NCBI Taxonomy" id="126728"/>
    <lineage>
        <taxon>Eukaryota</taxon>
        <taxon>Sar</taxon>
        <taxon>Rhizaria</taxon>
        <taxon>Endomyxa</taxon>
        <taxon>Ascetosporea</taxon>
        <taxon>Haplosporida</taxon>
        <taxon>Bonamia</taxon>
    </lineage>
</organism>
<sequence>MDEGNYRIDEFSLSAYYEKLFPFDKICKWLSVHNPTKSDKTDRTFNGLEQREFALIKSDGTFIRYQSFSNPSELRMEVAKKNPIRIEIGPIYSHKPSEKEKYPNFCATAKELVFDIDISDYNDIRTCCSENRICRDCWLLMACCIRVIDTALREDFGFQKILWVFSGRRGVHCWVSDERARNLSDNARFALSRYFTLFEKKGLREFDQFAQPHYSVTRAYRICRDYFAKLADSQGWLSRTEQIDKILGFIPIEFDKLKNRLKKSWTCDNNKSSKDKFSELENFVKKAENFRGKTKNLKNKISASVIAMVLKYTYPRLDIEVTRKLNHLLKSPFVVHPGTGKICCPIKTRDAEAETEYSASNECYESKWIADRFDIEKIPSLSNINPSENGEKSESRLKFEQIVDEFGDFYK</sequence>
<dbReference type="Pfam" id="PF01896">
    <property type="entry name" value="DNA_primase_S"/>
    <property type="match status" value="1"/>
</dbReference>
<protein>
    <recommendedName>
        <fullName evidence="9">DNA primase</fullName>
        <ecNumber evidence="9">2.7.7.-</ecNumber>
    </recommendedName>
</protein>
<evidence type="ECO:0000256" key="1">
    <source>
        <dbReference type="ARBA" id="ARBA00009762"/>
    </source>
</evidence>
<evidence type="ECO:0000256" key="4">
    <source>
        <dbReference type="ARBA" id="ARBA00022679"/>
    </source>
</evidence>